<dbReference type="Proteomes" id="UP001054252">
    <property type="component" value="Unassembled WGS sequence"/>
</dbReference>
<proteinExistence type="predicted"/>
<comment type="caution">
    <text evidence="1">The sequence shown here is derived from an EMBL/GenBank/DDBJ whole genome shotgun (WGS) entry which is preliminary data.</text>
</comment>
<reference evidence="1 2" key="1">
    <citation type="journal article" date="2021" name="Commun. Biol.">
        <title>The genome of Shorea leprosula (Dipterocarpaceae) highlights the ecological relevance of drought in aseasonal tropical rainforests.</title>
        <authorList>
            <person name="Ng K.K.S."/>
            <person name="Kobayashi M.J."/>
            <person name="Fawcett J.A."/>
            <person name="Hatakeyama M."/>
            <person name="Paape T."/>
            <person name="Ng C.H."/>
            <person name="Ang C.C."/>
            <person name="Tnah L.H."/>
            <person name="Lee C.T."/>
            <person name="Nishiyama T."/>
            <person name="Sese J."/>
            <person name="O'Brien M.J."/>
            <person name="Copetti D."/>
            <person name="Mohd Noor M.I."/>
            <person name="Ong R.C."/>
            <person name="Putra M."/>
            <person name="Sireger I.Z."/>
            <person name="Indrioko S."/>
            <person name="Kosugi Y."/>
            <person name="Izuno A."/>
            <person name="Isagi Y."/>
            <person name="Lee S.L."/>
            <person name="Shimizu K.K."/>
        </authorList>
    </citation>
    <scope>NUCLEOTIDE SEQUENCE [LARGE SCALE GENOMIC DNA]</scope>
    <source>
        <strain evidence="1">214</strain>
    </source>
</reference>
<keyword evidence="2" id="KW-1185">Reference proteome</keyword>
<sequence>MCLCGVQVQGTTLSTAASGMSCKMRMSFRSSRKRRKKEGEVGSNHIQPLLLGYLTERRRLP</sequence>
<name>A0AAV5IPY5_9ROSI</name>
<evidence type="ECO:0000313" key="1">
    <source>
        <dbReference type="EMBL" id="GKV00822.1"/>
    </source>
</evidence>
<dbReference type="AlphaFoldDB" id="A0AAV5IPY5"/>
<gene>
    <name evidence="1" type="ORF">SLEP1_g13445</name>
</gene>
<accession>A0AAV5IPY5</accession>
<dbReference type="EMBL" id="BPVZ01000016">
    <property type="protein sequence ID" value="GKV00822.1"/>
    <property type="molecule type" value="Genomic_DNA"/>
</dbReference>
<organism evidence="1 2">
    <name type="scientific">Rubroshorea leprosula</name>
    <dbReference type="NCBI Taxonomy" id="152421"/>
    <lineage>
        <taxon>Eukaryota</taxon>
        <taxon>Viridiplantae</taxon>
        <taxon>Streptophyta</taxon>
        <taxon>Embryophyta</taxon>
        <taxon>Tracheophyta</taxon>
        <taxon>Spermatophyta</taxon>
        <taxon>Magnoliopsida</taxon>
        <taxon>eudicotyledons</taxon>
        <taxon>Gunneridae</taxon>
        <taxon>Pentapetalae</taxon>
        <taxon>rosids</taxon>
        <taxon>malvids</taxon>
        <taxon>Malvales</taxon>
        <taxon>Dipterocarpaceae</taxon>
        <taxon>Rubroshorea</taxon>
    </lineage>
</organism>
<protein>
    <submittedName>
        <fullName evidence="1">Uncharacterized protein</fullName>
    </submittedName>
</protein>
<evidence type="ECO:0000313" key="2">
    <source>
        <dbReference type="Proteomes" id="UP001054252"/>
    </source>
</evidence>